<dbReference type="AlphaFoldDB" id="A0A0K2VHQ8"/>
<dbReference type="EMBL" id="HACA01032411">
    <property type="protein sequence ID" value="CDW49772.1"/>
    <property type="molecule type" value="Transcribed_RNA"/>
</dbReference>
<name>A0A0K2VHQ8_LEPSM</name>
<feature type="chain" id="PRO_5005489719" evidence="1">
    <location>
        <begin position="17"/>
        <end position="51"/>
    </location>
</feature>
<evidence type="ECO:0000256" key="1">
    <source>
        <dbReference type="SAM" id="SignalP"/>
    </source>
</evidence>
<protein>
    <submittedName>
        <fullName evidence="2">Uncharacterized protein</fullName>
    </submittedName>
</protein>
<evidence type="ECO:0000313" key="2">
    <source>
        <dbReference type="EMBL" id="CDW49772.1"/>
    </source>
</evidence>
<organism evidence="2">
    <name type="scientific">Lepeophtheirus salmonis</name>
    <name type="common">Salmon louse</name>
    <name type="synonym">Caligus salmonis</name>
    <dbReference type="NCBI Taxonomy" id="72036"/>
    <lineage>
        <taxon>Eukaryota</taxon>
        <taxon>Metazoa</taxon>
        <taxon>Ecdysozoa</taxon>
        <taxon>Arthropoda</taxon>
        <taxon>Crustacea</taxon>
        <taxon>Multicrustacea</taxon>
        <taxon>Hexanauplia</taxon>
        <taxon>Copepoda</taxon>
        <taxon>Siphonostomatoida</taxon>
        <taxon>Caligidae</taxon>
        <taxon>Lepeophtheirus</taxon>
    </lineage>
</organism>
<proteinExistence type="predicted"/>
<sequence>MLVTLLTLCRLPFSRRWPTWTMSSSSSPVPVWTLWLKLEIVGWSDCLHYGP</sequence>
<keyword evidence="1" id="KW-0732">Signal</keyword>
<feature type="signal peptide" evidence="1">
    <location>
        <begin position="1"/>
        <end position="16"/>
    </location>
</feature>
<feature type="non-terminal residue" evidence="2">
    <location>
        <position position="51"/>
    </location>
</feature>
<accession>A0A0K2VHQ8</accession>
<reference evidence="2" key="1">
    <citation type="submission" date="2014-05" db="EMBL/GenBank/DDBJ databases">
        <authorList>
            <person name="Chronopoulou M."/>
        </authorList>
    </citation>
    <scope>NUCLEOTIDE SEQUENCE</scope>
    <source>
        <tissue evidence="2">Whole organism</tissue>
    </source>
</reference>